<keyword evidence="3" id="KW-1185">Reference proteome</keyword>
<dbReference type="InParanoid" id="A0A098D5W0"/>
<reference evidence="1 3" key="3">
    <citation type="journal article" date="2015" name="BMC Genomics">
        <title>The completed genome sequence of the pathogenic ascomycete fungus Fusarium graminearum.</title>
        <authorList>
            <person name="King R."/>
            <person name="Urban M."/>
            <person name="Hammond-Kosack M.C."/>
            <person name="Hassani-Pak K."/>
            <person name="Hammond-Kosack K.E."/>
        </authorList>
    </citation>
    <scope>NUCLEOTIDE SEQUENCE [LARGE SCALE GENOMIC DNA]</scope>
    <source>
        <strain evidence="3">ATCC MYA-4620 / CBS 123657 / FGSC 9075 / NRRL 31084 / PH-1</strain>
        <strain evidence="1">PH-1</strain>
    </source>
</reference>
<reference evidence="2 3" key="1">
    <citation type="journal article" date="2007" name="Science">
        <title>The Fusarium graminearum genome reveals a link between localized polymorphism and pathogen specialization.</title>
        <authorList>
            <person name="Cuomo C.A."/>
            <person name="Gueldener U."/>
            <person name="Xu J.-R."/>
            <person name="Trail F."/>
            <person name="Turgeon B.G."/>
            <person name="Di Pietro A."/>
            <person name="Walton J.D."/>
            <person name="Ma L.-J."/>
            <person name="Baker S.E."/>
            <person name="Rep M."/>
            <person name="Adam G."/>
            <person name="Antoniw J."/>
            <person name="Baldwin T."/>
            <person name="Calvo S.E."/>
            <person name="Chang Y.-L."/>
            <person name="DeCaprio D."/>
            <person name="Gale L.R."/>
            <person name="Gnerre S."/>
            <person name="Goswami R.S."/>
            <person name="Hammond-Kosack K."/>
            <person name="Harris L.J."/>
            <person name="Hilburn K."/>
            <person name="Kennell J.C."/>
            <person name="Kroken S."/>
            <person name="Magnuson J.K."/>
            <person name="Mannhaupt G."/>
            <person name="Mauceli E.W."/>
            <person name="Mewes H.-W."/>
            <person name="Mitterbauer R."/>
            <person name="Muehlbauer G."/>
            <person name="Muensterkoetter M."/>
            <person name="Nelson D."/>
            <person name="O'Donnell K."/>
            <person name="Ouellet T."/>
            <person name="Qi W."/>
            <person name="Quesneville H."/>
            <person name="Roncero M.I.G."/>
            <person name="Seong K.-Y."/>
            <person name="Tetko I.V."/>
            <person name="Urban M."/>
            <person name="Waalwijk C."/>
            <person name="Ward T.J."/>
            <person name="Yao J."/>
            <person name="Birren B.W."/>
            <person name="Kistler H.C."/>
        </authorList>
    </citation>
    <scope>NUCLEOTIDE SEQUENCE [LARGE SCALE GENOMIC DNA]</scope>
    <source>
        <strain evidence="3">ATCC MYA-4620 / CBS 123657 / FGSC 9075 / NRRL 31084 / PH-1</strain>
        <strain evidence="2">PH-1 / ATCC MYA-4620 / FGSC 9075 / NRRL 31084</strain>
    </source>
</reference>
<dbReference type="Proteomes" id="UP000070720">
    <property type="component" value="Chromosome 1"/>
</dbReference>
<protein>
    <submittedName>
        <fullName evidence="1">Chromosome 1, complete genome</fullName>
    </submittedName>
</protein>
<organism evidence="1 3">
    <name type="scientific">Gibberella zeae (strain ATCC MYA-4620 / CBS 123657 / FGSC 9075 / NRRL 31084 / PH-1)</name>
    <name type="common">Wheat head blight fungus</name>
    <name type="synonym">Fusarium graminearum</name>
    <dbReference type="NCBI Taxonomy" id="229533"/>
    <lineage>
        <taxon>Eukaryota</taxon>
        <taxon>Fungi</taxon>
        <taxon>Dikarya</taxon>
        <taxon>Ascomycota</taxon>
        <taxon>Pezizomycotina</taxon>
        <taxon>Sordariomycetes</taxon>
        <taxon>Hypocreomycetidae</taxon>
        <taxon>Hypocreales</taxon>
        <taxon>Nectriaceae</taxon>
        <taxon>Fusarium</taxon>
    </lineage>
</organism>
<dbReference type="STRING" id="229533.A0A098D5W0"/>
<accession>A0A098D5W0</accession>
<name>A0A098D5W0_GIBZE</name>
<dbReference type="EMBL" id="HG970332">
    <property type="protein sequence ID" value="CEF73847.1"/>
    <property type="molecule type" value="Genomic_DNA"/>
</dbReference>
<gene>
    <name evidence="1" type="ORF">FGRAMPH1_01T04079</name>
</gene>
<sequence>MKGRVGHGGAIYNYTCGVGSLSSIYTAYIKVKKISGSRTQSASPAYIKAKKTSGSWAQSVSASKESRRFRRNQKWVERQRRSSTITLEKSPHVIEFLQVETLFNHFYLVMELQDGDASELALLDEFTQARGLFDVGDNIGRPLLGACLLRSNNP</sequence>
<evidence type="ECO:0000313" key="1">
    <source>
        <dbReference type="EMBL" id="CEF73847.1"/>
    </source>
</evidence>
<dbReference type="EnsemblFungi" id="CEF73847">
    <property type="protein sequence ID" value="CEF73847"/>
    <property type="gene ID" value="FGRRES_01676_M"/>
</dbReference>
<dbReference type="AlphaFoldDB" id="A0A098D5W0"/>
<accession>A0A0E0RRH2</accession>
<evidence type="ECO:0000313" key="3">
    <source>
        <dbReference type="Proteomes" id="UP000070720"/>
    </source>
</evidence>
<proteinExistence type="predicted"/>
<reference evidence="2" key="4">
    <citation type="submission" date="2017-01" db="UniProtKB">
        <authorList>
            <consortium name="EnsemblFungi"/>
        </authorList>
    </citation>
    <scope>IDENTIFICATION</scope>
    <source>
        <strain evidence="2">PH-1 / ATCC MYA-4620 / FGSC 9075 / NRRL 31084</strain>
    </source>
</reference>
<evidence type="ECO:0000313" key="2">
    <source>
        <dbReference type="EnsemblFungi" id="CEF73847"/>
    </source>
</evidence>
<reference evidence="2 3" key="2">
    <citation type="journal article" date="2010" name="Nature">
        <title>Comparative genomics reveals mobile pathogenicity chromosomes in Fusarium.</title>
        <authorList>
            <person name="Ma L.J."/>
            <person name="van der Does H.C."/>
            <person name="Borkovich K.A."/>
            <person name="Coleman J.J."/>
            <person name="Daboussi M.J."/>
            <person name="Di Pietro A."/>
            <person name="Dufresne M."/>
            <person name="Freitag M."/>
            <person name="Grabherr M."/>
            <person name="Henrissat B."/>
            <person name="Houterman P.M."/>
            <person name="Kang S."/>
            <person name="Shim W.B."/>
            <person name="Woloshuk C."/>
            <person name="Xie X."/>
            <person name="Xu J.R."/>
            <person name="Antoniw J."/>
            <person name="Baker S.E."/>
            <person name="Bluhm B.H."/>
            <person name="Breakspear A."/>
            <person name="Brown D.W."/>
            <person name="Butchko R.A."/>
            <person name="Chapman S."/>
            <person name="Coulson R."/>
            <person name="Coutinho P.M."/>
            <person name="Danchin E.G."/>
            <person name="Diener A."/>
            <person name="Gale L.R."/>
            <person name="Gardiner D.M."/>
            <person name="Goff S."/>
            <person name="Hammond-Kosack K.E."/>
            <person name="Hilburn K."/>
            <person name="Hua-Van A."/>
            <person name="Jonkers W."/>
            <person name="Kazan K."/>
            <person name="Kodira C.D."/>
            <person name="Koehrsen M."/>
            <person name="Kumar L."/>
            <person name="Lee Y.H."/>
            <person name="Li L."/>
            <person name="Manners J.M."/>
            <person name="Miranda-Saavedra D."/>
            <person name="Mukherjee M."/>
            <person name="Park G."/>
            <person name="Park J."/>
            <person name="Park S.Y."/>
            <person name="Proctor R.H."/>
            <person name="Regev A."/>
            <person name="Ruiz-Roldan M.C."/>
            <person name="Sain D."/>
            <person name="Sakthikumar S."/>
            <person name="Sykes S."/>
            <person name="Schwartz D.C."/>
            <person name="Turgeon B.G."/>
            <person name="Wapinski I."/>
            <person name="Yoder O."/>
            <person name="Young S."/>
            <person name="Zeng Q."/>
            <person name="Zhou S."/>
            <person name="Galagan J."/>
            <person name="Cuomo C.A."/>
            <person name="Kistler H.C."/>
            <person name="Rep M."/>
        </authorList>
    </citation>
    <scope>GENOME REANNOTATION</scope>
    <source>
        <strain evidence="3">ATCC MYA-4620 / CBS 123657 / FGSC 9075 / NRRL 31084 / PH-1</strain>
        <strain evidence="2">PH-1 / ATCC MYA-4620 / FGSC 9075 / NRRL 31084</strain>
    </source>
</reference>
<dbReference type="VEuPathDB" id="FungiDB:FGRAMPH1_01G04079"/>